<feature type="domain" description="F-box" evidence="11">
    <location>
        <begin position="479"/>
        <end position="526"/>
    </location>
</feature>
<feature type="region of interest" description="Disordered" evidence="10">
    <location>
        <begin position="573"/>
        <end position="626"/>
    </location>
</feature>
<dbReference type="PROSITE" id="PS50181">
    <property type="entry name" value="FBOX"/>
    <property type="match status" value="1"/>
</dbReference>
<dbReference type="PROSITE" id="PS50082">
    <property type="entry name" value="WD_REPEATS_2"/>
    <property type="match status" value="6"/>
</dbReference>
<accession>A0A0U1LXF1</accession>
<dbReference type="AlphaFoldDB" id="A0A0U1LXF1"/>
<dbReference type="InterPro" id="IPR001680">
    <property type="entry name" value="WD40_rpt"/>
</dbReference>
<feature type="compositionally biased region" description="Basic residues" evidence="10">
    <location>
        <begin position="596"/>
        <end position="618"/>
    </location>
</feature>
<comment type="similarity">
    <text evidence="2">Belongs to the WD repeat MET30/SCONB/SCON-2 family.</text>
</comment>
<evidence type="ECO:0000256" key="4">
    <source>
        <dbReference type="ARBA" id="ARBA00015819"/>
    </source>
</evidence>
<dbReference type="SMART" id="SM00320">
    <property type="entry name" value="WD40"/>
    <property type="match status" value="8"/>
</dbReference>
<dbReference type="Pfam" id="PF00400">
    <property type="entry name" value="WD40"/>
    <property type="match status" value="7"/>
</dbReference>
<dbReference type="GO" id="GO:0043130">
    <property type="term" value="F:ubiquitin binding"/>
    <property type="evidence" value="ECO:0007669"/>
    <property type="project" value="TreeGrafter"/>
</dbReference>
<evidence type="ECO:0000256" key="1">
    <source>
        <dbReference type="ARBA" id="ARBA00002730"/>
    </source>
</evidence>
<reference evidence="12 13" key="1">
    <citation type="submission" date="2015-04" db="EMBL/GenBank/DDBJ databases">
        <authorList>
            <person name="Syromyatnikov M.Y."/>
            <person name="Popov V.N."/>
        </authorList>
    </citation>
    <scope>NUCLEOTIDE SEQUENCE [LARGE SCALE GENOMIC DNA]</scope>
    <source>
        <strain evidence="12">WF-38-12</strain>
    </source>
</reference>
<dbReference type="InterPro" id="IPR020472">
    <property type="entry name" value="WD40_PAC1"/>
</dbReference>
<evidence type="ECO:0000256" key="9">
    <source>
        <dbReference type="PROSITE-ProRule" id="PRU00221"/>
    </source>
</evidence>
<dbReference type="GO" id="GO:0043161">
    <property type="term" value="P:proteasome-mediated ubiquitin-dependent protein catabolic process"/>
    <property type="evidence" value="ECO:0007669"/>
    <property type="project" value="TreeGrafter"/>
</dbReference>
<dbReference type="InterPro" id="IPR001810">
    <property type="entry name" value="F-box_dom"/>
</dbReference>
<dbReference type="PROSITE" id="PS50294">
    <property type="entry name" value="WD_REPEATS_REGION"/>
    <property type="match status" value="4"/>
</dbReference>
<dbReference type="Proteomes" id="UP000054383">
    <property type="component" value="Unassembled WGS sequence"/>
</dbReference>
<dbReference type="InterPro" id="IPR036047">
    <property type="entry name" value="F-box-like_dom_sf"/>
</dbReference>
<evidence type="ECO:0000256" key="7">
    <source>
        <dbReference type="ARBA" id="ARBA00030034"/>
    </source>
</evidence>
<feature type="repeat" description="WD" evidence="9">
    <location>
        <begin position="806"/>
        <end position="825"/>
    </location>
</feature>
<feature type="compositionally biased region" description="Polar residues" evidence="10">
    <location>
        <begin position="298"/>
        <end position="311"/>
    </location>
</feature>
<protein>
    <recommendedName>
        <fullName evidence="4">Probable E3 ubiquitin ligase complex SCF subunit sconB</fullName>
    </recommendedName>
    <alternativeName>
        <fullName evidence="8">Sulfur controller B</fullName>
    </alternativeName>
    <alternativeName>
        <fullName evidence="7">Sulfur metabolite repression control protein B</fullName>
    </alternativeName>
</protein>
<feature type="repeat" description="WD" evidence="9">
    <location>
        <begin position="852"/>
        <end position="891"/>
    </location>
</feature>
<dbReference type="STRING" id="28573.A0A0U1LXF1"/>
<comment type="subunit">
    <text evidence="3">Component of the SCF(sconB) E3 ubiquitin ligase complex.</text>
</comment>
<dbReference type="InterPro" id="IPR019775">
    <property type="entry name" value="WD40_repeat_CS"/>
</dbReference>
<feature type="region of interest" description="Disordered" evidence="10">
    <location>
        <begin position="154"/>
        <end position="240"/>
    </location>
</feature>
<keyword evidence="5 9" id="KW-0853">WD repeat</keyword>
<proteinExistence type="inferred from homology"/>
<dbReference type="GO" id="GO:0005737">
    <property type="term" value="C:cytoplasm"/>
    <property type="evidence" value="ECO:0007669"/>
    <property type="project" value="TreeGrafter"/>
</dbReference>
<dbReference type="Gene3D" id="2.130.10.10">
    <property type="entry name" value="YVTN repeat-like/Quinoprotein amine dehydrogenase"/>
    <property type="match status" value="1"/>
</dbReference>
<keyword evidence="13" id="KW-1185">Reference proteome</keyword>
<evidence type="ECO:0000256" key="3">
    <source>
        <dbReference type="ARBA" id="ARBA00011725"/>
    </source>
</evidence>
<dbReference type="EMBL" id="CVMT01000003">
    <property type="protein sequence ID" value="CRG87752.1"/>
    <property type="molecule type" value="Genomic_DNA"/>
</dbReference>
<feature type="compositionally biased region" description="Basic residues" evidence="10">
    <location>
        <begin position="170"/>
        <end position="181"/>
    </location>
</feature>
<evidence type="ECO:0000256" key="6">
    <source>
        <dbReference type="ARBA" id="ARBA00022737"/>
    </source>
</evidence>
<gene>
    <name evidence="12" type="ORF">PISL3812_04772</name>
</gene>
<dbReference type="Pfam" id="PF12937">
    <property type="entry name" value="F-box-like"/>
    <property type="match status" value="1"/>
</dbReference>
<dbReference type="PANTHER" id="PTHR19849:SF1">
    <property type="entry name" value="F-BOX_WD REPEAT-CONTAINING PROTEIN 7"/>
    <property type="match status" value="1"/>
</dbReference>
<dbReference type="PROSITE" id="PS00678">
    <property type="entry name" value="WD_REPEATS_1"/>
    <property type="match status" value="1"/>
</dbReference>
<dbReference type="SMART" id="SM00256">
    <property type="entry name" value="FBOX"/>
    <property type="match status" value="1"/>
</dbReference>
<dbReference type="OMA" id="TMCRAAQ"/>
<dbReference type="OrthoDB" id="190105at2759"/>
<dbReference type="SUPFAM" id="SSF50978">
    <property type="entry name" value="WD40 repeat-like"/>
    <property type="match status" value="1"/>
</dbReference>
<feature type="compositionally biased region" description="Polar residues" evidence="10">
    <location>
        <begin position="327"/>
        <end position="346"/>
    </location>
</feature>
<feature type="region of interest" description="Disordered" evidence="10">
    <location>
        <begin position="1"/>
        <end position="38"/>
    </location>
</feature>
<dbReference type="InterPro" id="IPR036322">
    <property type="entry name" value="WD40_repeat_dom_sf"/>
</dbReference>
<keyword evidence="6" id="KW-0677">Repeat</keyword>
<dbReference type="InterPro" id="IPR015943">
    <property type="entry name" value="WD40/YVTN_repeat-like_dom_sf"/>
</dbReference>
<feature type="compositionally biased region" description="Polar residues" evidence="10">
    <location>
        <begin position="390"/>
        <end position="414"/>
    </location>
</feature>
<feature type="repeat" description="WD" evidence="9">
    <location>
        <begin position="736"/>
        <end position="775"/>
    </location>
</feature>
<dbReference type="CDD" id="cd00200">
    <property type="entry name" value="WD40"/>
    <property type="match status" value="1"/>
</dbReference>
<feature type="compositionally biased region" description="Polar residues" evidence="10">
    <location>
        <begin position="260"/>
        <end position="288"/>
    </location>
</feature>
<dbReference type="GO" id="GO:0010992">
    <property type="term" value="P:ubiquitin recycling"/>
    <property type="evidence" value="ECO:0007669"/>
    <property type="project" value="TreeGrafter"/>
</dbReference>
<evidence type="ECO:0000259" key="11">
    <source>
        <dbReference type="PROSITE" id="PS50181"/>
    </source>
</evidence>
<evidence type="ECO:0000256" key="8">
    <source>
        <dbReference type="ARBA" id="ARBA00032113"/>
    </source>
</evidence>
<evidence type="ECO:0000256" key="2">
    <source>
        <dbReference type="ARBA" id="ARBA00007968"/>
    </source>
</evidence>
<feature type="compositionally biased region" description="Polar residues" evidence="10">
    <location>
        <begin position="157"/>
        <end position="167"/>
    </location>
</feature>
<feature type="region of interest" description="Disordered" evidence="10">
    <location>
        <begin position="385"/>
        <end position="414"/>
    </location>
</feature>
<organism evidence="12 13">
    <name type="scientific">Talaromyces islandicus</name>
    <name type="common">Penicillium islandicum</name>
    <dbReference type="NCBI Taxonomy" id="28573"/>
    <lineage>
        <taxon>Eukaryota</taxon>
        <taxon>Fungi</taxon>
        <taxon>Dikarya</taxon>
        <taxon>Ascomycota</taxon>
        <taxon>Pezizomycotina</taxon>
        <taxon>Eurotiomycetes</taxon>
        <taxon>Eurotiomycetidae</taxon>
        <taxon>Eurotiales</taxon>
        <taxon>Trichocomaceae</taxon>
        <taxon>Talaromyces</taxon>
        <taxon>Talaromyces sect. Islandici</taxon>
    </lineage>
</organism>
<evidence type="ECO:0000313" key="13">
    <source>
        <dbReference type="Proteomes" id="UP000054383"/>
    </source>
</evidence>
<dbReference type="PANTHER" id="PTHR19849">
    <property type="entry name" value="PHOSPHOLIPASE A-2-ACTIVATING PROTEIN"/>
    <property type="match status" value="1"/>
</dbReference>
<dbReference type="SUPFAM" id="SSF81383">
    <property type="entry name" value="F-box domain"/>
    <property type="match status" value="1"/>
</dbReference>
<feature type="region of interest" description="Disordered" evidence="10">
    <location>
        <begin position="256"/>
        <end position="350"/>
    </location>
</feature>
<evidence type="ECO:0000313" key="12">
    <source>
        <dbReference type="EMBL" id="CRG87752.1"/>
    </source>
</evidence>
<feature type="repeat" description="WD" evidence="9">
    <location>
        <begin position="974"/>
        <end position="1012"/>
    </location>
</feature>
<sequence>MDTLGEPSHMRDASPTPEPVSHAPRQPSSKNSRKRDIEEMQELTASLVPSSSIGQFSFAPATRTTVVTTTTTTTTNFPPLILNPPRSARHLDPKLYPLASKPTPSELRRFQFELGGQSIIFNEPDDTSAALEELNEQRDALRASKGVLTSVAVYDGPNQNASTSQPPTHRASKATNSRHRPVSPNGRHASSRTSRSLGTAPEPRGPNMSKRSRLGRVASATSSLAPGLATPETEGTQFRLDHHAVLRRRIHGDKLGYRVNTGSSTDDPDSLQSSTSRPLLFTRTSSQTHDNDEKAVSAQENFQDPQNSLSATEGPDSGETMIEENETSQYPESSTAQSYRTVSSGPNLPAIDSALSQDMCLPSPSLSPVTAMNTHNPDSFFEFTEDQGTETDSSIDNQLSNLPRPTDKNATSTVSTPADVYDNAIQSRPPSIMEIPATLDFFESIPDEMKTYMMYQLLRRCPKSTLQFVADVVNPALKCDFLALLPAELTLNIVRYLDVKSMCRAAQVSKKWRHIINSDERAWKELFDSHGFKLPAGELQRAIREGWAWQFPNGSDDWEKDLSSCVMKSDSDNLLGDQSTSSPFADTASIGSPSSRRPKRKAAANRASSRKLAKRKLMSSHGVETDPASYDWDGEATLFEGPYAAANAAALAVPYPEVGLPSLRSVHLYKSLYQRHSMIRKSWMRSDMNPKHLAFRAHDRHVVTCLQFDSEKILTGSDDTKIHVYDTKSGALKSVLSGHEGGVWALEYYGNTLVSGSTDRSVRVWDIEKAKCTQIFHGHTSTVRCLQILLPTEVSKNADGSSEMMPKEPLIITGSRDSNLRVWKLPKPTDPTYLDAGPHASDHDCPYFLRTLSGHQHSVRAIAAHGDTLVSGSYDCTVRVWKISTGESVFKLQGHTLKVYSVVLDVERNRCISGSMDNMVKIWSLENGTLLHTLEGHSSLVGLLDLQSDRLVSAAADSTLRIWDPEDGHCKNTLTAHTGAITCFQHDGEKVISGSDRTLKMWNVRTGECIKDLLKDLSGVWQVRFDDRRCVAAVQRDGLTYIEVLDFGAYRDGFPGYRLGKRIVVDRQGIEVADDDEDDYDATE</sequence>
<feature type="repeat" description="WD" evidence="9">
    <location>
        <begin position="934"/>
        <end position="973"/>
    </location>
</feature>
<dbReference type="CDD" id="cd22147">
    <property type="entry name" value="F-box_SpPof1-like"/>
    <property type="match status" value="1"/>
</dbReference>
<evidence type="ECO:0000256" key="10">
    <source>
        <dbReference type="SAM" id="MobiDB-lite"/>
    </source>
</evidence>
<comment type="function">
    <text evidence="1">Component of the SCF(sconB) E3 ubiquitin ligase complex involved in the regulation of sulfur metabolite repression, probably by mediating the inactivation or degradation of the metR transcription factor.</text>
</comment>
<feature type="repeat" description="WD" evidence="9">
    <location>
        <begin position="892"/>
        <end position="933"/>
    </location>
</feature>
<name>A0A0U1LXF1_TALIS</name>
<dbReference type="Gene3D" id="1.20.1280.50">
    <property type="match status" value="1"/>
</dbReference>
<evidence type="ECO:0000256" key="5">
    <source>
        <dbReference type="ARBA" id="ARBA00022574"/>
    </source>
</evidence>
<dbReference type="GO" id="GO:0005634">
    <property type="term" value="C:nucleus"/>
    <property type="evidence" value="ECO:0007669"/>
    <property type="project" value="TreeGrafter"/>
</dbReference>
<dbReference type="PRINTS" id="PR00320">
    <property type="entry name" value="GPROTEINBRPT"/>
</dbReference>